<dbReference type="InterPro" id="IPR014013">
    <property type="entry name" value="Helic_SF1/SF2_ATP-bd_DinG/Rad3"/>
</dbReference>
<feature type="binding site" evidence="6">
    <location>
        <begin position="281"/>
        <end position="288"/>
    </location>
    <ligand>
        <name>ATP</name>
        <dbReference type="ChEBI" id="CHEBI:30616"/>
    </ligand>
</feature>
<keyword evidence="2 6" id="KW-0547">Nucleotide-binding</keyword>
<keyword evidence="3 6" id="KW-0378">Hydrolase</keyword>
<dbReference type="Gene3D" id="3.30.420.10">
    <property type="entry name" value="Ribonuclease H-like superfamily/Ribonuclease H"/>
    <property type="match status" value="1"/>
</dbReference>
<dbReference type="NCBIfam" id="TIGR01407">
    <property type="entry name" value="dinG_rel"/>
    <property type="match status" value="1"/>
</dbReference>
<dbReference type="SMART" id="SM00491">
    <property type="entry name" value="HELICc2"/>
    <property type="match status" value="1"/>
</dbReference>
<evidence type="ECO:0000256" key="2">
    <source>
        <dbReference type="ARBA" id="ARBA00022741"/>
    </source>
</evidence>
<evidence type="ECO:0000256" key="6">
    <source>
        <dbReference type="HAMAP-Rule" id="MF_02206"/>
    </source>
</evidence>
<dbReference type="EMBL" id="JBHSGS010000027">
    <property type="protein sequence ID" value="MFC4719034.1"/>
    <property type="molecule type" value="Genomic_DNA"/>
</dbReference>
<accession>A0ABV9MVH2</accession>
<dbReference type="InterPro" id="IPR012337">
    <property type="entry name" value="RNaseH-like_sf"/>
</dbReference>
<feature type="domain" description="Helicase ATP-binding" evidence="8">
    <location>
        <begin position="244"/>
        <end position="510"/>
    </location>
</feature>
<dbReference type="RefSeq" id="WP_204655139.1">
    <property type="nucleotide sequence ID" value="NZ_JAFBFD010000061.1"/>
</dbReference>
<dbReference type="CDD" id="cd06127">
    <property type="entry name" value="DEDDh"/>
    <property type="match status" value="1"/>
</dbReference>
<gene>
    <name evidence="6 7" type="primary">dinG</name>
    <name evidence="9" type="ORF">ACFO5I_04745</name>
</gene>
<comment type="function">
    <text evidence="6 7">3'-5' exonuclease.</text>
</comment>
<dbReference type="Proteomes" id="UP001595969">
    <property type="component" value="Unassembled WGS sequence"/>
</dbReference>
<evidence type="ECO:0000313" key="9">
    <source>
        <dbReference type="EMBL" id="MFC4719034.1"/>
    </source>
</evidence>
<dbReference type="SUPFAM" id="SSF53098">
    <property type="entry name" value="Ribonuclease H-like"/>
    <property type="match status" value="1"/>
</dbReference>
<keyword evidence="4 6" id="KW-0269">Exonuclease</keyword>
<dbReference type="InterPro" id="IPR027417">
    <property type="entry name" value="P-loop_NTPase"/>
</dbReference>
<evidence type="ECO:0000256" key="4">
    <source>
        <dbReference type="ARBA" id="ARBA00022839"/>
    </source>
</evidence>
<dbReference type="PROSITE" id="PS51193">
    <property type="entry name" value="HELICASE_ATP_BIND_2"/>
    <property type="match status" value="1"/>
</dbReference>
<comment type="caution">
    <text evidence="9">The sequence shown here is derived from an EMBL/GenBank/DDBJ whole genome shotgun (WGS) entry which is preliminary data.</text>
</comment>
<dbReference type="PANTHER" id="PTHR30231:SF41">
    <property type="entry name" value="DNA POLYMERASE III SUBUNIT EPSILON"/>
    <property type="match status" value="1"/>
</dbReference>
<comment type="similarity">
    <text evidence="6 7">Belongs to the helicase family. DinG subfamily. Type 2 sub-subfamily.</text>
</comment>
<dbReference type="InterPro" id="IPR036397">
    <property type="entry name" value="RNaseH_sf"/>
</dbReference>
<evidence type="ECO:0000256" key="5">
    <source>
        <dbReference type="ARBA" id="ARBA00022840"/>
    </source>
</evidence>
<name>A0ABV9MVH2_9ENTE</name>
<evidence type="ECO:0000313" key="10">
    <source>
        <dbReference type="Proteomes" id="UP001595969"/>
    </source>
</evidence>
<dbReference type="NCBIfam" id="TIGR00573">
    <property type="entry name" value="dnaq"/>
    <property type="match status" value="1"/>
</dbReference>
<dbReference type="InterPro" id="IPR006054">
    <property type="entry name" value="DnaQ"/>
</dbReference>
<dbReference type="InterPro" id="IPR013520">
    <property type="entry name" value="Ribonucl_H"/>
</dbReference>
<proteinExistence type="inferred from homology"/>
<dbReference type="SUPFAM" id="SSF52540">
    <property type="entry name" value="P-loop containing nucleoside triphosphate hydrolases"/>
    <property type="match status" value="2"/>
</dbReference>
<dbReference type="Gene3D" id="3.40.50.300">
    <property type="entry name" value="P-loop containing nucleotide triphosphate hydrolases"/>
    <property type="match status" value="2"/>
</dbReference>
<dbReference type="SMART" id="SM00479">
    <property type="entry name" value="EXOIII"/>
    <property type="match status" value="1"/>
</dbReference>
<dbReference type="InterPro" id="IPR006555">
    <property type="entry name" value="ATP-dep_Helicase_C"/>
</dbReference>
<dbReference type="InterPro" id="IPR006310">
    <property type="entry name" value="DinG"/>
</dbReference>
<evidence type="ECO:0000256" key="7">
    <source>
        <dbReference type="RuleBase" id="RU364106"/>
    </source>
</evidence>
<keyword evidence="1 6" id="KW-0540">Nuclease</keyword>
<evidence type="ECO:0000259" key="8">
    <source>
        <dbReference type="PROSITE" id="PS51193"/>
    </source>
</evidence>
<dbReference type="HAMAP" id="MF_02206">
    <property type="entry name" value="DinG_exonucl"/>
    <property type="match status" value="1"/>
</dbReference>
<dbReference type="InterPro" id="IPR006935">
    <property type="entry name" value="Helicase/UvrB_N"/>
</dbReference>
<dbReference type="PANTHER" id="PTHR30231">
    <property type="entry name" value="DNA POLYMERASE III SUBUNIT EPSILON"/>
    <property type="match status" value="1"/>
</dbReference>
<feature type="short sequence motif" description="DEAH box" evidence="6">
    <location>
        <begin position="459"/>
        <end position="462"/>
    </location>
</feature>
<dbReference type="Pfam" id="PF00929">
    <property type="entry name" value="RNase_T"/>
    <property type="match status" value="1"/>
</dbReference>
<organism evidence="9 10">
    <name type="scientific">Enterococcus lemanii</name>
    <dbReference type="NCBI Taxonomy" id="1159752"/>
    <lineage>
        <taxon>Bacteria</taxon>
        <taxon>Bacillati</taxon>
        <taxon>Bacillota</taxon>
        <taxon>Bacilli</taxon>
        <taxon>Lactobacillales</taxon>
        <taxon>Enterococcaceae</taxon>
        <taxon>Enterococcus</taxon>
    </lineage>
</organism>
<dbReference type="Pfam" id="PF04851">
    <property type="entry name" value="ResIII"/>
    <property type="match status" value="1"/>
</dbReference>
<protein>
    <recommendedName>
        <fullName evidence="6 7">3'-5' exonuclease DinG</fullName>
        <ecNumber evidence="6 7">3.1.-.-</ecNumber>
    </recommendedName>
</protein>
<keyword evidence="10" id="KW-1185">Reference proteome</keyword>
<evidence type="ECO:0000256" key="3">
    <source>
        <dbReference type="ARBA" id="ARBA00022801"/>
    </source>
</evidence>
<dbReference type="Pfam" id="PF13307">
    <property type="entry name" value="Helicase_C_2"/>
    <property type="match status" value="1"/>
</dbReference>
<dbReference type="GO" id="GO:0004386">
    <property type="term" value="F:helicase activity"/>
    <property type="evidence" value="ECO:0007669"/>
    <property type="project" value="UniProtKB-KW"/>
</dbReference>
<keyword evidence="9" id="KW-0347">Helicase</keyword>
<keyword evidence="5 6" id="KW-0067">ATP-binding</keyword>
<dbReference type="EC" id="3.1.-.-" evidence="6 7"/>
<reference evidence="10" key="1">
    <citation type="journal article" date="2019" name="Int. J. Syst. Evol. Microbiol.">
        <title>The Global Catalogue of Microorganisms (GCM) 10K type strain sequencing project: providing services to taxonomists for standard genome sequencing and annotation.</title>
        <authorList>
            <consortium name="The Broad Institute Genomics Platform"/>
            <consortium name="The Broad Institute Genome Sequencing Center for Infectious Disease"/>
            <person name="Wu L."/>
            <person name="Ma J."/>
        </authorList>
    </citation>
    <scope>NUCLEOTIDE SEQUENCE [LARGE SCALE GENOMIC DNA]</scope>
    <source>
        <strain evidence="10">CGMCC 1.19032</strain>
    </source>
</reference>
<sequence>MNPTFAVVDIETTGTNPKTDRIIQIGCILIENNQIVGRYATDVNPGQPIPKQIINLTKISPYQVKKAPYFEDIAWTIYHLLSETTFVAHNIHFDYQFLNEEFIRCGLPPLEIPGVDTVELAQIFLPTETSYRLNDLAERFGFEHENPHQALSDAEVTANLLLYIKETAQQLPLITMEKLLELSGATSYQTGQFIAYLLEMMRKNPQVLVDDLQIVHGIALRKKENKLFETPLFTNHYPKTKKEKQSFFYTKMEYRKSQQRLMNLVYQHFTEGTEKNLFIEASTGMGKTIGYLFPLSFIATPQNPVIVSTASILLQQQLMEEDLPKLNAILPCPLQGIIIKGKHHYIDLQRFKVTLDKPLRQKQYTLYQMRILVWLTQTQTGDLGELNILQAGHLLFDEIRHRGVEFLLVNQPFYEEDFLRYLYKKMNQSNLLVVNHAFLAQETQRTQPLLPASDYLIIDEAHHLPEIVEKVSNQFVDTEKFQRLIKSYQDEGQLFNQIENLFANHIEANHLFDLYQEELIEIYTLQEEIIAAKFKEQPVKVTHILQHEQWLASKDVHKLEKKLFLYYDEALFLQERLLALSLNLQEQWLERDKIIFGKLVSLFSEMTLQAQMMKKWFYAWESQYVHKIYLYASQNTARLELIDLAATLLPQTSWYPRYKKIVYLGGTLTVPRQPHYFAQRLGITAQKVRTFPSEFDYQLQAKFYVVDEEVALKDLDYESYVTYLTRSITTLLKKNEQSALVLFTSHEVLQDVYARMHLHFLENGREILAQGIGGSRERLLRRFKHSKGSILFGADSFWEGVDLPGGSLELIIVTRLPFEHPSRKMIEAKTRYFSEQRLNYFKQEALPKVSLKLRQGLGRLIRSREDQGVFILLDSRILDASYGKQLQQALPKSLPIERVSLSEARDATCKFLNSKENNEKTFKKQ</sequence>
<evidence type="ECO:0000256" key="1">
    <source>
        <dbReference type="ARBA" id="ARBA00022722"/>
    </source>
</evidence>